<protein>
    <submittedName>
        <fullName evidence="1">Triphosphoribosyl-dephospho-CoA synthase</fullName>
    </submittedName>
</protein>
<dbReference type="InterPro" id="IPR002736">
    <property type="entry name" value="CitG"/>
</dbReference>
<dbReference type="PANTHER" id="PTHR42280:SF1">
    <property type="entry name" value="CITG FAMILY PROTEIN"/>
    <property type="match status" value="1"/>
</dbReference>
<dbReference type="RefSeq" id="WP_343995860.1">
    <property type="nucleotide sequence ID" value="NZ_BAAAEW010000011.1"/>
</dbReference>
<sequence length="305" mass="31502">MNPPPTPTAARATERTQASYLCACELDVAVRKPGNVSRLSAGHGMQAALFSASARASVGPMFRPGARVGDRIEAAVAASWDAAGCNTNLGIVLLCAPIARAVELHPQAEDPAALRAAIEEVLADLDLADARAAYRAIAQAHPGGLGSAAAQDVHDVPSMGLRAAMALAADRDSIARQYRDGYVELFELGVPTAALALPGGAFTRDGLASPAVSAAVQRTYLAFLATLPDSHIVRKHGAALAHTVMRSAQRWQTRALNGENLDADPDFVAWDLELKAAGLNPGTSADFTVAALFVAGLVAPGTAAR</sequence>
<keyword evidence="2" id="KW-1185">Reference proteome</keyword>
<gene>
    <name evidence="1" type="ORF">GCM10009107_21340</name>
</gene>
<dbReference type="Proteomes" id="UP001500279">
    <property type="component" value="Unassembled WGS sequence"/>
</dbReference>
<reference evidence="1 2" key="1">
    <citation type="journal article" date="2019" name="Int. J. Syst. Evol. Microbiol.">
        <title>The Global Catalogue of Microorganisms (GCM) 10K type strain sequencing project: providing services to taxonomists for standard genome sequencing and annotation.</title>
        <authorList>
            <consortium name="The Broad Institute Genomics Platform"/>
            <consortium name="The Broad Institute Genome Sequencing Center for Infectious Disease"/>
            <person name="Wu L."/>
            <person name="Ma J."/>
        </authorList>
    </citation>
    <scope>NUCLEOTIDE SEQUENCE [LARGE SCALE GENOMIC DNA]</scope>
    <source>
        <strain evidence="1 2">JCM 15503</strain>
    </source>
</reference>
<name>A0ABN1JZA8_9BURK</name>
<dbReference type="Pfam" id="PF01874">
    <property type="entry name" value="CitG"/>
    <property type="match status" value="1"/>
</dbReference>
<dbReference type="PANTHER" id="PTHR42280">
    <property type="entry name" value="CITG FAMILY PROTEIN"/>
    <property type="match status" value="1"/>
</dbReference>
<accession>A0ABN1JZA8</accession>
<evidence type="ECO:0000313" key="1">
    <source>
        <dbReference type="EMBL" id="GAA0750089.1"/>
    </source>
</evidence>
<comment type="caution">
    <text evidence="1">The sequence shown here is derived from an EMBL/GenBank/DDBJ whole genome shotgun (WGS) entry which is preliminary data.</text>
</comment>
<proteinExistence type="predicted"/>
<organism evidence="1 2">
    <name type="scientific">Ideonella azotifigens</name>
    <dbReference type="NCBI Taxonomy" id="513160"/>
    <lineage>
        <taxon>Bacteria</taxon>
        <taxon>Pseudomonadati</taxon>
        <taxon>Pseudomonadota</taxon>
        <taxon>Betaproteobacteria</taxon>
        <taxon>Burkholderiales</taxon>
        <taxon>Sphaerotilaceae</taxon>
        <taxon>Ideonella</taxon>
    </lineage>
</organism>
<dbReference type="EMBL" id="BAAAEW010000011">
    <property type="protein sequence ID" value="GAA0750089.1"/>
    <property type="molecule type" value="Genomic_DNA"/>
</dbReference>
<dbReference type="Gene3D" id="1.10.4200.10">
    <property type="entry name" value="Triphosphoribosyl-dephospho-CoA protein"/>
    <property type="match status" value="1"/>
</dbReference>
<evidence type="ECO:0000313" key="2">
    <source>
        <dbReference type="Proteomes" id="UP001500279"/>
    </source>
</evidence>